<evidence type="ECO:0000313" key="8">
    <source>
        <dbReference type="EMBL" id="PRX55979.1"/>
    </source>
</evidence>
<evidence type="ECO:0000259" key="7">
    <source>
        <dbReference type="Pfam" id="PF00501"/>
    </source>
</evidence>
<proteinExistence type="inferred from homology"/>
<dbReference type="PROSITE" id="PS00455">
    <property type="entry name" value="AMP_BINDING"/>
    <property type="match status" value="1"/>
</dbReference>
<reference evidence="8 9" key="1">
    <citation type="submission" date="2018-03" db="EMBL/GenBank/DDBJ databases">
        <title>Genomic Encyclopedia of Type Strains, Phase III (KMG-III): the genomes of soil and plant-associated and newly described type strains.</title>
        <authorList>
            <person name="Whitman W."/>
        </authorList>
    </citation>
    <scope>NUCLEOTIDE SEQUENCE [LARGE SCALE GENOMIC DNA]</scope>
    <source>
        <strain evidence="8 9">CGMCC 4.7104</strain>
    </source>
</reference>
<evidence type="ECO:0000256" key="6">
    <source>
        <dbReference type="ARBA" id="ARBA00032875"/>
    </source>
</evidence>
<comment type="caution">
    <text evidence="8">The sequence shown here is derived from an EMBL/GenBank/DDBJ whole genome shotgun (WGS) entry which is preliminary data.</text>
</comment>
<dbReference type="EMBL" id="PVNG01000025">
    <property type="protein sequence ID" value="PRX55979.1"/>
    <property type="molecule type" value="Genomic_DNA"/>
</dbReference>
<dbReference type="PANTHER" id="PTHR43272">
    <property type="entry name" value="LONG-CHAIN-FATTY-ACID--COA LIGASE"/>
    <property type="match status" value="1"/>
</dbReference>
<evidence type="ECO:0000256" key="2">
    <source>
        <dbReference type="ARBA" id="ARBA00022598"/>
    </source>
</evidence>
<dbReference type="PANTHER" id="PTHR43272:SF32">
    <property type="entry name" value="AMP-DEPENDENT SYNTHETASE_LIGASE DOMAIN-CONTAINING PROTEIN"/>
    <property type="match status" value="1"/>
</dbReference>
<keyword evidence="9" id="KW-1185">Reference proteome</keyword>
<evidence type="ECO:0000256" key="1">
    <source>
        <dbReference type="ARBA" id="ARBA00006432"/>
    </source>
</evidence>
<comment type="catalytic activity">
    <reaction evidence="5">
        <text>a long-chain fatty acid + ATP + CoA = a long-chain fatty acyl-CoA + AMP + diphosphate</text>
        <dbReference type="Rhea" id="RHEA:15421"/>
        <dbReference type="ChEBI" id="CHEBI:30616"/>
        <dbReference type="ChEBI" id="CHEBI:33019"/>
        <dbReference type="ChEBI" id="CHEBI:57287"/>
        <dbReference type="ChEBI" id="CHEBI:57560"/>
        <dbReference type="ChEBI" id="CHEBI:83139"/>
        <dbReference type="ChEBI" id="CHEBI:456215"/>
        <dbReference type="EC" id="6.2.1.3"/>
    </reaction>
    <physiologicalReaction direction="left-to-right" evidence="5">
        <dbReference type="Rhea" id="RHEA:15422"/>
    </physiologicalReaction>
</comment>
<keyword evidence="3" id="KW-0276">Fatty acid metabolism</keyword>
<dbReference type="RefSeq" id="WP_106250185.1">
    <property type="nucleotide sequence ID" value="NZ_PVNG01000025.1"/>
</dbReference>
<evidence type="ECO:0000256" key="4">
    <source>
        <dbReference type="ARBA" id="ARBA00023098"/>
    </source>
</evidence>
<dbReference type="InterPro" id="IPR042099">
    <property type="entry name" value="ANL_N_sf"/>
</dbReference>
<dbReference type="InterPro" id="IPR045851">
    <property type="entry name" value="AMP-bd_C_sf"/>
</dbReference>
<dbReference type="Proteomes" id="UP000238312">
    <property type="component" value="Unassembled WGS sequence"/>
</dbReference>
<evidence type="ECO:0000256" key="3">
    <source>
        <dbReference type="ARBA" id="ARBA00022832"/>
    </source>
</evidence>
<dbReference type="GO" id="GO:0016020">
    <property type="term" value="C:membrane"/>
    <property type="evidence" value="ECO:0007669"/>
    <property type="project" value="TreeGrafter"/>
</dbReference>
<sequence length="611" mass="66299">MAEVLDVRAEIERQITGRTVCEQLTQAAEQHHDAPAYSDPEGDGWRTLTYGQARERILEIAAGFAALGLEPGEAVALMMVNRSEHVLADLGAVHAGGVGCTVYSTFASEQIEFVANDVGARFAVLGGPADLARWEPALDRLDGLRKIIMVEDAPEGDRFMSWADFLALGRERLAADPGTVEARWRAVTQDDVATVLYTSGTTGTPKGVPLTHTNIFYEVAATDRLTSLPVRGTQISYLTYAHIAERILSLYLPLVKASHVHFCTDLANLGSTLGQVRPMMFFGVPRVWEKMMARLLAVLATQPEEQQTAVRQAMAAGAAYVEAGQYGHTITPEIQAAYDKADASLLSVIRGMIGFDRAEWTATGAAPLAPEVQRFYAGLGLKVIDVYGMTETTGAFTGNSPACYRLGSVGRAEPGVEVRIAEDGELLTRSPLNTRGYLNRADATAELLDEDGWLHTGDIGTVDDDGFYRVVDRKKELIITAGGENISPAEIENHLKQHSLIGQALAYGDRRPYPVAVLTLDAEVAPGWAQARGITYASLAELAEHPDVLKEVEAAVEDANTKLARVQQVKKWALLGVEWTAETAELTPSLKLKRRIIHAKYADIIEGLYTG</sequence>
<dbReference type="Pfam" id="PF00501">
    <property type="entry name" value="AMP-binding"/>
    <property type="match status" value="1"/>
</dbReference>
<comment type="similarity">
    <text evidence="1">Belongs to the ATP-dependent AMP-binding enzyme family.</text>
</comment>
<dbReference type="GO" id="GO:0004467">
    <property type="term" value="F:long-chain fatty acid-CoA ligase activity"/>
    <property type="evidence" value="ECO:0007669"/>
    <property type="project" value="UniProtKB-EC"/>
</dbReference>
<evidence type="ECO:0000256" key="5">
    <source>
        <dbReference type="ARBA" id="ARBA00024484"/>
    </source>
</evidence>
<name>A0A2T0MEL0_9ACTN</name>
<gene>
    <name evidence="8" type="ORF">B0I32_125199</name>
</gene>
<dbReference type="InterPro" id="IPR020845">
    <property type="entry name" value="AMP-binding_CS"/>
</dbReference>
<dbReference type="InterPro" id="IPR000873">
    <property type="entry name" value="AMP-dep_synth/lig_dom"/>
</dbReference>
<dbReference type="AlphaFoldDB" id="A0A2T0MEL0"/>
<dbReference type="SUPFAM" id="SSF56801">
    <property type="entry name" value="Acetyl-CoA synthetase-like"/>
    <property type="match status" value="1"/>
</dbReference>
<keyword evidence="4" id="KW-0443">Lipid metabolism</keyword>
<dbReference type="OrthoDB" id="5240489at2"/>
<protein>
    <recommendedName>
        <fullName evidence="6">Acyl-CoA synthetase</fullName>
    </recommendedName>
</protein>
<dbReference type="Pfam" id="PF23562">
    <property type="entry name" value="AMP-binding_C_3"/>
    <property type="match status" value="1"/>
</dbReference>
<feature type="domain" description="AMP-dependent synthetase/ligase" evidence="7">
    <location>
        <begin position="25"/>
        <end position="438"/>
    </location>
</feature>
<organism evidence="8 9">
    <name type="scientific">Nonomuraea fuscirosea</name>
    <dbReference type="NCBI Taxonomy" id="1291556"/>
    <lineage>
        <taxon>Bacteria</taxon>
        <taxon>Bacillati</taxon>
        <taxon>Actinomycetota</taxon>
        <taxon>Actinomycetes</taxon>
        <taxon>Streptosporangiales</taxon>
        <taxon>Streptosporangiaceae</taxon>
        <taxon>Nonomuraea</taxon>
    </lineage>
</organism>
<evidence type="ECO:0000313" key="9">
    <source>
        <dbReference type="Proteomes" id="UP000238312"/>
    </source>
</evidence>
<dbReference type="CDD" id="cd05907">
    <property type="entry name" value="VL_LC_FACS_like"/>
    <property type="match status" value="1"/>
</dbReference>
<accession>A0A2T0MEL0</accession>
<dbReference type="Gene3D" id="3.40.50.12780">
    <property type="entry name" value="N-terminal domain of ligase-like"/>
    <property type="match status" value="1"/>
</dbReference>
<keyword evidence="2" id="KW-0436">Ligase</keyword>
<dbReference type="Gene3D" id="3.30.300.30">
    <property type="match status" value="1"/>
</dbReference>